<dbReference type="AlphaFoldDB" id="A0A4C1ZZD0"/>
<dbReference type="Proteomes" id="UP000299102">
    <property type="component" value="Unassembled WGS sequence"/>
</dbReference>
<protein>
    <submittedName>
        <fullName evidence="1">Uncharacterized protein</fullName>
    </submittedName>
</protein>
<sequence>MLSPQLAFRLYWGTKSKVDHPFIRVKGTPASRFGFQGRRVAETSVNESSLTTTTRHITAVVFPRTLKQPRGPDVGLWGGGGGPWILRVLIKT</sequence>
<reference evidence="1 2" key="1">
    <citation type="journal article" date="2019" name="Commun. Biol.">
        <title>The bagworm genome reveals a unique fibroin gene that provides high tensile strength.</title>
        <authorList>
            <person name="Kono N."/>
            <person name="Nakamura H."/>
            <person name="Ohtoshi R."/>
            <person name="Tomita M."/>
            <person name="Numata K."/>
            <person name="Arakawa K."/>
        </authorList>
    </citation>
    <scope>NUCLEOTIDE SEQUENCE [LARGE SCALE GENOMIC DNA]</scope>
</reference>
<comment type="caution">
    <text evidence="1">The sequence shown here is derived from an EMBL/GenBank/DDBJ whole genome shotgun (WGS) entry which is preliminary data.</text>
</comment>
<proteinExistence type="predicted"/>
<organism evidence="1 2">
    <name type="scientific">Eumeta variegata</name>
    <name type="common">Bagworm moth</name>
    <name type="synonym">Eumeta japonica</name>
    <dbReference type="NCBI Taxonomy" id="151549"/>
    <lineage>
        <taxon>Eukaryota</taxon>
        <taxon>Metazoa</taxon>
        <taxon>Ecdysozoa</taxon>
        <taxon>Arthropoda</taxon>
        <taxon>Hexapoda</taxon>
        <taxon>Insecta</taxon>
        <taxon>Pterygota</taxon>
        <taxon>Neoptera</taxon>
        <taxon>Endopterygota</taxon>
        <taxon>Lepidoptera</taxon>
        <taxon>Glossata</taxon>
        <taxon>Ditrysia</taxon>
        <taxon>Tineoidea</taxon>
        <taxon>Psychidae</taxon>
        <taxon>Oiketicinae</taxon>
        <taxon>Eumeta</taxon>
    </lineage>
</organism>
<evidence type="ECO:0000313" key="2">
    <source>
        <dbReference type="Proteomes" id="UP000299102"/>
    </source>
</evidence>
<evidence type="ECO:0000313" key="1">
    <source>
        <dbReference type="EMBL" id="GBP93108.1"/>
    </source>
</evidence>
<accession>A0A4C1ZZD0</accession>
<dbReference type="EMBL" id="BGZK01002338">
    <property type="protein sequence ID" value="GBP93108.1"/>
    <property type="molecule type" value="Genomic_DNA"/>
</dbReference>
<keyword evidence="2" id="KW-1185">Reference proteome</keyword>
<name>A0A4C1ZZD0_EUMVA</name>
<gene>
    <name evidence="1" type="ORF">EVAR_68176_1</name>
</gene>